<dbReference type="Pfam" id="PF00425">
    <property type="entry name" value="Chorismate_bind"/>
    <property type="match status" value="1"/>
</dbReference>
<dbReference type="RefSeq" id="WP_137327578.1">
    <property type="nucleotide sequence ID" value="NZ_CP040058.1"/>
</dbReference>
<dbReference type="Pfam" id="PF04715">
    <property type="entry name" value="Anth_synt_I_N"/>
    <property type="match status" value="1"/>
</dbReference>
<evidence type="ECO:0000256" key="7">
    <source>
        <dbReference type="ARBA" id="ARBA00022842"/>
    </source>
</evidence>
<evidence type="ECO:0000256" key="6">
    <source>
        <dbReference type="ARBA" id="ARBA00022723"/>
    </source>
</evidence>
<comment type="subunit">
    <text evidence="2">Heterotetramer consisting of two non-identical subunits: a beta subunit (TrpG) and a large alpha subunit (TrpE).</text>
</comment>
<evidence type="ECO:0000256" key="3">
    <source>
        <dbReference type="ARBA" id="ARBA00013139"/>
    </source>
</evidence>
<keyword evidence="8" id="KW-0456">Lyase</keyword>
<evidence type="ECO:0000256" key="9">
    <source>
        <dbReference type="ARBA" id="ARBA00025634"/>
    </source>
</evidence>
<feature type="domain" description="Chorismate-utilising enzyme C-terminal" evidence="11">
    <location>
        <begin position="187"/>
        <end position="440"/>
    </location>
</feature>
<proteinExistence type="predicted"/>
<evidence type="ECO:0000256" key="8">
    <source>
        <dbReference type="ARBA" id="ARBA00023239"/>
    </source>
</evidence>
<keyword evidence="14" id="KW-1185">Reference proteome</keyword>
<organism evidence="13 14">
    <name type="scientific">Anaerostipes rhamnosivorans</name>
    <dbReference type="NCBI Taxonomy" id="1229621"/>
    <lineage>
        <taxon>Bacteria</taxon>
        <taxon>Bacillati</taxon>
        <taxon>Bacillota</taxon>
        <taxon>Clostridia</taxon>
        <taxon>Lachnospirales</taxon>
        <taxon>Lachnospiraceae</taxon>
        <taxon>Anaerostipes</taxon>
    </lineage>
</organism>
<evidence type="ECO:0000256" key="1">
    <source>
        <dbReference type="ARBA" id="ARBA00001946"/>
    </source>
</evidence>
<gene>
    <name evidence="13" type="ORF">AR1Y2_0526</name>
</gene>
<dbReference type="PANTHER" id="PTHR11236">
    <property type="entry name" value="AMINOBENZOATE/ANTHRANILATE SYNTHASE"/>
    <property type="match status" value="1"/>
</dbReference>
<dbReference type="NCBIfam" id="TIGR00553">
    <property type="entry name" value="pabB"/>
    <property type="match status" value="1"/>
</dbReference>
<dbReference type="InterPro" id="IPR006805">
    <property type="entry name" value="Anth_synth_I_N"/>
</dbReference>
<accession>A0A4V1EFW3</accession>
<feature type="domain" description="Anthranilate synthase component I N-terminal" evidence="12">
    <location>
        <begin position="13"/>
        <end position="143"/>
    </location>
</feature>
<dbReference type="InterPro" id="IPR005801">
    <property type="entry name" value="ADC_synthase"/>
</dbReference>
<dbReference type="EC" id="2.6.1.85" evidence="3"/>
<keyword evidence="7" id="KW-0460">Magnesium</keyword>
<dbReference type="Proteomes" id="UP000298653">
    <property type="component" value="Chromosome"/>
</dbReference>
<sequence>MKTKIKQLSFYKDPEEIFYPYREEQYAVFLDSSLENDQGRYSIIGVNPYLILSQENGQCTVNGTADARPLEEVLDHYLEAFEEENQTELPLVSGAVGYLSYDFGRRFEHVLSCHQKETGVPEAVFVFYDNLIIADQRERKLYLTAREENRSAEDVFREMERTARESFSLRKPQRQQRIADFVPDFQKQEYEKAVKKMISYIEEGDIYIANMTQQLRIPGKGQCYDVFHYLRTHNPSPFGAYMNYGDFQVICASPERFLKVTDKTAVTRPIKGTRRRGRNRAEDVQLRQELLDSEKDRSELLMIVDLERNDLNCICEPGTVKVPEHCTVEEYATVFHLVSTVKGKLREGTNVQELLKAMFPGGSVTGAPKIHAMEIIDRLERSQRGLYTGSIGYVSLNGDCDFNIVIRTAVYQDGMYRLGVGGGITWESDPKFEYEETMQKAKAVLEAVAAAEGRQDL</sequence>
<dbReference type="PRINTS" id="PR00095">
    <property type="entry name" value="ANTSNTHASEI"/>
</dbReference>
<keyword evidence="13" id="KW-0032">Aminotransferase</keyword>
<comment type="cofactor">
    <cofactor evidence="1">
        <name>Mg(2+)</name>
        <dbReference type="ChEBI" id="CHEBI:18420"/>
    </cofactor>
</comment>
<comment type="catalytic activity">
    <reaction evidence="10">
        <text>chorismate + L-glutamine = anthranilate + pyruvate + L-glutamate + H(+)</text>
        <dbReference type="Rhea" id="RHEA:21732"/>
        <dbReference type="ChEBI" id="CHEBI:15361"/>
        <dbReference type="ChEBI" id="CHEBI:15378"/>
        <dbReference type="ChEBI" id="CHEBI:16567"/>
        <dbReference type="ChEBI" id="CHEBI:29748"/>
        <dbReference type="ChEBI" id="CHEBI:29985"/>
        <dbReference type="ChEBI" id="CHEBI:58359"/>
        <dbReference type="EC" id="4.1.3.27"/>
    </reaction>
</comment>
<dbReference type="InterPro" id="IPR019999">
    <property type="entry name" value="Anth_synth_I-like"/>
</dbReference>
<evidence type="ECO:0000256" key="10">
    <source>
        <dbReference type="ARBA" id="ARBA00047683"/>
    </source>
</evidence>
<dbReference type="SUPFAM" id="SSF56322">
    <property type="entry name" value="ADC synthase"/>
    <property type="match status" value="1"/>
</dbReference>
<dbReference type="GO" id="GO:0000162">
    <property type="term" value="P:L-tryptophan biosynthetic process"/>
    <property type="evidence" value="ECO:0007669"/>
    <property type="project" value="TreeGrafter"/>
</dbReference>
<keyword evidence="6" id="KW-0479">Metal-binding</keyword>
<dbReference type="KEGG" id="arf:AR1Y2_0526"/>
<evidence type="ECO:0000256" key="2">
    <source>
        <dbReference type="ARBA" id="ARBA00011575"/>
    </source>
</evidence>
<dbReference type="GO" id="GO:0046820">
    <property type="term" value="F:4-amino-4-deoxychorismate synthase activity"/>
    <property type="evidence" value="ECO:0007669"/>
    <property type="project" value="UniProtKB-EC"/>
</dbReference>
<dbReference type="EMBL" id="CP040058">
    <property type="protein sequence ID" value="QCP33980.1"/>
    <property type="molecule type" value="Genomic_DNA"/>
</dbReference>
<evidence type="ECO:0000259" key="12">
    <source>
        <dbReference type="Pfam" id="PF04715"/>
    </source>
</evidence>
<reference evidence="13 14" key="1">
    <citation type="submission" date="2019-05" db="EMBL/GenBank/DDBJ databases">
        <title>Complete genome sequencing of Anaerostipes rhamnosivorans.</title>
        <authorList>
            <person name="Bui T.P.N."/>
            <person name="de Vos W.M."/>
        </authorList>
    </citation>
    <scope>NUCLEOTIDE SEQUENCE [LARGE SCALE GENOMIC DNA]</scope>
    <source>
        <strain evidence="13 14">1y2</strain>
    </source>
</reference>
<dbReference type="PANTHER" id="PTHR11236:SF48">
    <property type="entry name" value="ISOCHORISMATE SYNTHASE MENF"/>
    <property type="match status" value="1"/>
</dbReference>
<evidence type="ECO:0000256" key="5">
    <source>
        <dbReference type="ARBA" id="ARBA00022679"/>
    </source>
</evidence>
<dbReference type="OrthoDB" id="9803598at2"/>
<dbReference type="AlphaFoldDB" id="A0A4V1EFW3"/>
<evidence type="ECO:0000259" key="11">
    <source>
        <dbReference type="Pfam" id="PF00425"/>
    </source>
</evidence>
<keyword evidence="5 13" id="KW-0808">Transferase</keyword>
<dbReference type="GO" id="GO:0004049">
    <property type="term" value="F:anthranilate synthase activity"/>
    <property type="evidence" value="ECO:0007669"/>
    <property type="project" value="UniProtKB-EC"/>
</dbReference>
<evidence type="ECO:0000313" key="13">
    <source>
        <dbReference type="EMBL" id="QCP33980.1"/>
    </source>
</evidence>
<protein>
    <recommendedName>
        <fullName evidence="4">Anthranilate synthase component 1</fullName>
        <ecNumber evidence="3">2.6.1.85</ecNumber>
    </recommendedName>
</protein>
<dbReference type="InterPro" id="IPR015890">
    <property type="entry name" value="Chorismate_C"/>
</dbReference>
<dbReference type="GO" id="GO:0046872">
    <property type="term" value="F:metal ion binding"/>
    <property type="evidence" value="ECO:0007669"/>
    <property type="project" value="UniProtKB-KW"/>
</dbReference>
<evidence type="ECO:0000256" key="4">
    <source>
        <dbReference type="ARBA" id="ARBA00020653"/>
    </source>
</evidence>
<evidence type="ECO:0000313" key="14">
    <source>
        <dbReference type="Proteomes" id="UP000298653"/>
    </source>
</evidence>
<dbReference type="InterPro" id="IPR005802">
    <property type="entry name" value="ADC_synth_comp_1"/>
</dbReference>
<dbReference type="GO" id="GO:0009396">
    <property type="term" value="P:folic acid-containing compound biosynthetic process"/>
    <property type="evidence" value="ECO:0007669"/>
    <property type="project" value="InterPro"/>
</dbReference>
<name>A0A4V1EFW3_9FIRM</name>
<comment type="function">
    <text evidence="9">Part of a heterotetrameric complex that catalyzes the two-step biosynthesis of anthranilate, an intermediate in the biosynthesis of L-tryptophan. In the first step, the glutamine-binding beta subunit (TrpG) of anthranilate synthase (AS) provides the glutamine amidotransferase activity which generates ammonia as a substrate that, along with chorismate, is used in the second step, catalyzed by the large alpha subunit of AS (TrpE) to produce anthranilate. In the absence of TrpG, TrpE can synthesize anthranilate directly from chorismate and high concentrations of ammonia.</text>
</comment>
<dbReference type="Gene3D" id="3.60.120.10">
    <property type="entry name" value="Anthranilate synthase"/>
    <property type="match status" value="1"/>
</dbReference>